<gene>
    <name evidence="2" type="ORF">GYA93_17895</name>
</gene>
<sequence length="129" mass="13551">MNSPEFGFGERVLVMSDQKRYTGGQMVGRVVMVMGGPDPEGDYLVAGPGIIGGRWVSSDDLCPDLDRLPVLGCDTETPDGGRGEAPLVGADLRADEAGVRVMRAWLLALVLVTQIALIAVLITLLAVAA</sequence>
<protein>
    <submittedName>
        <fullName evidence="2">Uncharacterized protein</fullName>
    </submittedName>
</protein>
<keyword evidence="1" id="KW-1133">Transmembrane helix</keyword>
<name>A0A7K3LTK9_9ACTN</name>
<dbReference type="Proteomes" id="UP000466307">
    <property type="component" value="Unassembled WGS sequence"/>
</dbReference>
<dbReference type="RefSeq" id="WP_059039038.1">
    <property type="nucleotide sequence ID" value="NZ_JAADZU010000068.1"/>
</dbReference>
<keyword evidence="3" id="KW-1185">Reference proteome</keyword>
<dbReference type="AlphaFoldDB" id="A0A7K3LTK9"/>
<evidence type="ECO:0000256" key="1">
    <source>
        <dbReference type="SAM" id="Phobius"/>
    </source>
</evidence>
<keyword evidence="1" id="KW-0472">Membrane</keyword>
<evidence type="ECO:0000313" key="2">
    <source>
        <dbReference type="EMBL" id="NDK91436.1"/>
    </source>
</evidence>
<keyword evidence="1" id="KW-0812">Transmembrane</keyword>
<accession>A0A7K3LTK9</accession>
<reference evidence="2 3" key="1">
    <citation type="submission" date="2020-01" db="EMBL/GenBank/DDBJ databases">
        <title>Investigation of new actinobacteria for the biodesulphurisation of diesel fuel.</title>
        <authorList>
            <person name="Athi Narayanan S.M."/>
        </authorList>
    </citation>
    <scope>NUCLEOTIDE SEQUENCE [LARGE SCALE GENOMIC DNA]</scope>
    <source>
        <strain evidence="2 3">213E</strain>
    </source>
</reference>
<feature type="transmembrane region" description="Helical" evidence="1">
    <location>
        <begin position="104"/>
        <end position="128"/>
    </location>
</feature>
<organism evidence="2 3">
    <name type="scientific">Gordonia desulfuricans</name>
    <dbReference type="NCBI Taxonomy" id="89051"/>
    <lineage>
        <taxon>Bacteria</taxon>
        <taxon>Bacillati</taxon>
        <taxon>Actinomycetota</taxon>
        <taxon>Actinomycetes</taxon>
        <taxon>Mycobacteriales</taxon>
        <taxon>Gordoniaceae</taxon>
        <taxon>Gordonia</taxon>
    </lineage>
</organism>
<proteinExistence type="predicted"/>
<dbReference type="EMBL" id="JAADZU010000068">
    <property type="protein sequence ID" value="NDK91436.1"/>
    <property type="molecule type" value="Genomic_DNA"/>
</dbReference>
<comment type="caution">
    <text evidence="2">The sequence shown here is derived from an EMBL/GenBank/DDBJ whole genome shotgun (WGS) entry which is preliminary data.</text>
</comment>
<evidence type="ECO:0000313" key="3">
    <source>
        <dbReference type="Proteomes" id="UP000466307"/>
    </source>
</evidence>